<gene>
    <name evidence="1" type="ORF">AVDCRST_MAG08-715</name>
</gene>
<organism evidence="1">
    <name type="scientific">uncultured Acetobacteraceae bacterium</name>
    <dbReference type="NCBI Taxonomy" id="169975"/>
    <lineage>
        <taxon>Bacteria</taxon>
        <taxon>Pseudomonadati</taxon>
        <taxon>Pseudomonadota</taxon>
        <taxon>Alphaproteobacteria</taxon>
        <taxon>Acetobacterales</taxon>
        <taxon>Acetobacteraceae</taxon>
        <taxon>environmental samples</taxon>
    </lineage>
</organism>
<evidence type="ECO:0000313" key="1">
    <source>
        <dbReference type="EMBL" id="CAA9223173.1"/>
    </source>
</evidence>
<dbReference type="EMBL" id="CADCTG010000078">
    <property type="protein sequence ID" value="CAA9223173.1"/>
    <property type="molecule type" value="Genomic_DNA"/>
</dbReference>
<sequence>MACGTGLSAYSCGGSRGLAAPSRRMLGDTASRVPVSALAGHRRMRRV</sequence>
<accession>A0A6J4HH97</accession>
<protein>
    <submittedName>
        <fullName evidence="1">Uncharacterized protein</fullName>
    </submittedName>
</protein>
<name>A0A6J4HH97_9PROT</name>
<dbReference type="AlphaFoldDB" id="A0A6J4HH97"/>
<proteinExistence type="predicted"/>
<reference evidence="1" key="1">
    <citation type="submission" date="2020-02" db="EMBL/GenBank/DDBJ databases">
        <authorList>
            <person name="Meier V. D."/>
        </authorList>
    </citation>
    <scope>NUCLEOTIDE SEQUENCE</scope>
    <source>
        <strain evidence="1">AVDCRST_MAG08</strain>
    </source>
</reference>